<dbReference type="EMBL" id="JACIJE010000001">
    <property type="protein sequence ID" value="MBB5688327.1"/>
    <property type="molecule type" value="Genomic_DNA"/>
</dbReference>
<dbReference type="Proteomes" id="UP000562254">
    <property type="component" value="Unassembled WGS sequence"/>
</dbReference>
<gene>
    <name evidence="8" type="ORF">FHS88_000437</name>
</gene>
<dbReference type="PANTHER" id="PTHR30124:SF0">
    <property type="entry name" value="MEMBRANE-BOUND LYTIC MUREIN TRANSGLYCOSYLASE A"/>
    <property type="match status" value="1"/>
</dbReference>
<dbReference type="SUPFAM" id="SSF50685">
    <property type="entry name" value="Barwin-like endoglucanases"/>
    <property type="match status" value="1"/>
</dbReference>
<dbReference type="AlphaFoldDB" id="A0A840XW18"/>
<evidence type="ECO:0000259" key="7">
    <source>
        <dbReference type="SMART" id="SM00925"/>
    </source>
</evidence>
<feature type="domain" description="Lytic transglycosylase MltA" evidence="7">
    <location>
        <begin position="193"/>
        <end position="347"/>
    </location>
</feature>
<dbReference type="SMART" id="SM00925">
    <property type="entry name" value="MltA"/>
    <property type="match status" value="1"/>
</dbReference>
<evidence type="ECO:0000313" key="8">
    <source>
        <dbReference type="EMBL" id="MBB5688327.1"/>
    </source>
</evidence>
<dbReference type="InterPro" id="IPR036908">
    <property type="entry name" value="RlpA-like_sf"/>
</dbReference>
<feature type="region of interest" description="Disordered" evidence="6">
    <location>
        <begin position="1"/>
        <end position="25"/>
    </location>
</feature>
<dbReference type="PANTHER" id="PTHR30124">
    <property type="entry name" value="MEMBRANE-BOUND LYTIC MUREIN TRANSGLYCOSYLASE A"/>
    <property type="match status" value="1"/>
</dbReference>
<evidence type="ECO:0000256" key="5">
    <source>
        <dbReference type="ARBA" id="ARBA00030918"/>
    </source>
</evidence>
<evidence type="ECO:0000256" key="2">
    <source>
        <dbReference type="ARBA" id="ARBA00012587"/>
    </source>
</evidence>
<dbReference type="Pfam" id="PF03562">
    <property type="entry name" value="MltA"/>
    <property type="match status" value="1"/>
</dbReference>
<dbReference type="GO" id="GO:0071555">
    <property type="term" value="P:cell wall organization"/>
    <property type="evidence" value="ECO:0007669"/>
    <property type="project" value="UniProtKB-KW"/>
</dbReference>
<dbReference type="Gene3D" id="2.40.240.50">
    <property type="entry name" value="Barwin-like endoglucanases"/>
    <property type="match status" value="1"/>
</dbReference>
<dbReference type="GO" id="GO:0019867">
    <property type="term" value="C:outer membrane"/>
    <property type="evidence" value="ECO:0007669"/>
    <property type="project" value="InterPro"/>
</dbReference>
<evidence type="ECO:0000256" key="6">
    <source>
        <dbReference type="SAM" id="MobiDB-lite"/>
    </source>
</evidence>
<comment type="caution">
    <text evidence="8">The sequence shown here is derived from an EMBL/GenBank/DDBJ whole genome shotgun (WGS) entry which is preliminary data.</text>
</comment>
<dbReference type="GO" id="GO:0009254">
    <property type="term" value="P:peptidoglycan turnover"/>
    <property type="evidence" value="ECO:0007669"/>
    <property type="project" value="InterPro"/>
</dbReference>
<feature type="region of interest" description="Disordered" evidence="6">
    <location>
        <begin position="47"/>
        <end position="69"/>
    </location>
</feature>
<dbReference type="Gene3D" id="2.40.40.10">
    <property type="entry name" value="RlpA-like domain"/>
    <property type="match status" value="1"/>
</dbReference>
<dbReference type="EC" id="4.2.2.n1" evidence="2"/>
<evidence type="ECO:0000313" key="9">
    <source>
        <dbReference type="Proteomes" id="UP000562254"/>
    </source>
</evidence>
<reference evidence="8 9" key="1">
    <citation type="submission" date="2020-08" db="EMBL/GenBank/DDBJ databases">
        <title>Genomic Encyclopedia of Type Strains, Phase IV (KMG-IV): sequencing the most valuable type-strain genomes for metagenomic binning, comparative biology and taxonomic classification.</title>
        <authorList>
            <person name="Goeker M."/>
        </authorList>
    </citation>
    <scope>NUCLEOTIDE SEQUENCE [LARGE SCALE GENOMIC DNA]</scope>
    <source>
        <strain evidence="8 9">DSM 25895</strain>
    </source>
</reference>
<dbReference type="InterPro" id="IPR010611">
    <property type="entry name" value="3D_dom"/>
</dbReference>
<evidence type="ECO:0000256" key="3">
    <source>
        <dbReference type="ARBA" id="ARBA00023239"/>
    </source>
</evidence>
<accession>A0A840XW18</accession>
<keyword evidence="9" id="KW-1185">Reference proteome</keyword>
<proteinExistence type="predicted"/>
<dbReference type="GO" id="GO:0004553">
    <property type="term" value="F:hydrolase activity, hydrolyzing O-glycosyl compounds"/>
    <property type="evidence" value="ECO:0007669"/>
    <property type="project" value="InterPro"/>
</dbReference>
<dbReference type="CDD" id="cd14485">
    <property type="entry name" value="mltA_like_LT_A"/>
    <property type="match status" value="1"/>
</dbReference>
<dbReference type="Pfam" id="PF06725">
    <property type="entry name" value="3D"/>
    <property type="match status" value="1"/>
</dbReference>
<protein>
    <recommendedName>
        <fullName evidence="2">peptidoglycan lytic exotransglycosylase</fullName>
        <ecNumber evidence="2">4.2.2.n1</ecNumber>
    </recommendedName>
    <alternativeName>
        <fullName evidence="5">Murein hydrolase A</fullName>
    </alternativeName>
</protein>
<organism evidence="8 9">
    <name type="scientific">Neoroseomonas alkaliterrae</name>
    <dbReference type="NCBI Taxonomy" id="1452450"/>
    <lineage>
        <taxon>Bacteria</taxon>
        <taxon>Pseudomonadati</taxon>
        <taxon>Pseudomonadota</taxon>
        <taxon>Alphaproteobacteria</taxon>
        <taxon>Acetobacterales</taxon>
        <taxon>Acetobacteraceae</taxon>
        <taxon>Neoroseomonas</taxon>
    </lineage>
</organism>
<comment type="catalytic activity">
    <reaction evidence="1">
        <text>Exolytic cleavage of the (1-&gt;4)-beta-glycosidic linkage between N-acetylmuramic acid (MurNAc) and N-acetylglucosamine (GlcNAc) residues in peptidoglycan, from either the reducing or the non-reducing ends of the peptidoglycan chains, with concomitant formation of a 1,6-anhydrobond in the MurNAc residue.</text>
        <dbReference type="EC" id="4.2.2.n1"/>
    </reaction>
</comment>
<dbReference type="CDD" id="cd14668">
    <property type="entry name" value="mlta_B"/>
    <property type="match status" value="1"/>
</dbReference>
<keyword evidence="4" id="KW-0961">Cell wall biogenesis/degradation</keyword>
<evidence type="ECO:0000256" key="1">
    <source>
        <dbReference type="ARBA" id="ARBA00001420"/>
    </source>
</evidence>
<dbReference type="InterPro" id="IPR026044">
    <property type="entry name" value="MltA"/>
</dbReference>
<dbReference type="InterPro" id="IPR005300">
    <property type="entry name" value="MltA_B"/>
</dbReference>
<name>A0A840XW18_9PROT</name>
<keyword evidence="3" id="KW-0456">Lyase</keyword>
<evidence type="ECO:0000256" key="4">
    <source>
        <dbReference type="ARBA" id="ARBA00023316"/>
    </source>
</evidence>
<dbReference type="PIRSF" id="PIRSF019422">
    <property type="entry name" value="MltA"/>
    <property type="match status" value="1"/>
</dbReference>
<dbReference type="GO" id="GO:0008933">
    <property type="term" value="F:peptidoglycan lytic transglycosylase activity"/>
    <property type="evidence" value="ECO:0007669"/>
    <property type="project" value="TreeGrafter"/>
</dbReference>
<sequence>MRPRARPRRRRLAAGRAARPSRARAARGRTLVAALVLLGAVLAAPAAAQHGGPPPEAEAAPQEATPPAPPLLRAVPFADLPGWTADRQAEALPALQASCAALRTMRPETPLGGQQEAALRAGTAAAWSGLCAELRVLERALPRPPRPGTGRAHERRMAEWRAARDAAVRAFIEQHFEPFAAGPGIMTGYYEPILRGSVTADEVYRTPLFARPPELMEVPVNGNPLRRRFGMMVEGRLEPFHDRAAIESGALAERGLELVWVDDPADAFFLHIQGSGRVVLPDGEVLRIGYAGQNGRPYVPIGRVLIERGEIPREQMSMQAIRAWLAAAGHERATELMRHNPSFVFFRRVEGLDPDQGPIGAMGVPLTPQRSVAVDRGFIPLGAPMWVMVRDPMARRDAPPAGRLVVAQDTGGAIRGPARTDFFQGWGPEAGERAGRMRDEAEVFLLLPRIVTVAAAGAD</sequence>
<dbReference type="GO" id="GO:0009253">
    <property type="term" value="P:peptidoglycan catabolic process"/>
    <property type="evidence" value="ECO:0007669"/>
    <property type="project" value="TreeGrafter"/>
</dbReference>
<feature type="compositionally biased region" description="Low complexity" evidence="6">
    <location>
        <begin position="47"/>
        <end position="63"/>
    </location>
</feature>